<accession>A0A2N5NBG2</accession>
<comment type="subcellular location">
    <subcellularLocation>
        <location evidence="1 7">Cell membrane</location>
        <topology evidence="1 7">Multi-pass membrane protein</topology>
    </subcellularLocation>
</comment>
<evidence type="ECO:0000256" key="1">
    <source>
        <dbReference type="ARBA" id="ARBA00004651"/>
    </source>
</evidence>
<evidence type="ECO:0000256" key="5">
    <source>
        <dbReference type="ARBA" id="ARBA00022989"/>
    </source>
</evidence>
<feature type="transmembrane region" description="Helical" evidence="7">
    <location>
        <begin position="77"/>
        <end position="101"/>
    </location>
</feature>
<dbReference type="AlphaFoldDB" id="A0A2N5NBG2"/>
<keyword evidence="5 7" id="KW-1133">Transmembrane helix</keyword>
<dbReference type="Pfam" id="PF00528">
    <property type="entry name" value="BPD_transp_1"/>
    <property type="match status" value="1"/>
</dbReference>
<sequence length="299" mass="31568">MKRLQRLLSDRLAAASLAVLAAILAAGALAPWIAPHPPDEVDMALRYAPWSLDYPLGNDQLGRCVLSRVLHGIRPSVLYVLAAVLASAGFGTAVGMAAGLLRGRTDALLMRLCDVMLSFPGYVMTLAVIGVLGTGLANILLAFILMKWAWFARVARTAVQRHADAGYVLFARTLGAGRLTLLRRHLLPACLPELAVLASGSFGTTLLQVSGLSFLGLGIQAPHAEWGMMLSEARQAMFSRPEQLLAPGFMIVLTVSAVNFLSDALQTALDPQAGGPRQAAAVPGEPEAAAAAMLRKEAV</sequence>
<dbReference type="GO" id="GO:0005886">
    <property type="term" value="C:plasma membrane"/>
    <property type="evidence" value="ECO:0007669"/>
    <property type="project" value="UniProtKB-SubCell"/>
</dbReference>
<protein>
    <submittedName>
        <fullName evidence="9">Nickel transport system permease protein NikC</fullName>
    </submittedName>
</protein>
<feature type="domain" description="ABC transmembrane type-1" evidence="8">
    <location>
        <begin position="73"/>
        <end position="262"/>
    </location>
</feature>
<comment type="caution">
    <text evidence="9">The sequence shown here is derived from an EMBL/GenBank/DDBJ whole genome shotgun (WGS) entry which is preliminary data.</text>
</comment>
<dbReference type="GO" id="GO:0055085">
    <property type="term" value="P:transmembrane transport"/>
    <property type="evidence" value="ECO:0007669"/>
    <property type="project" value="InterPro"/>
</dbReference>
<keyword evidence="6 7" id="KW-0472">Membrane</keyword>
<dbReference type="InterPro" id="IPR025966">
    <property type="entry name" value="OppC_N"/>
</dbReference>
<evidence type="ECO:0000313" key="10">
    <source>
        <dbReference type="Proteomes" id="UP000234789"/>
    </source>
</evidence>
<keyword evidence="10" id="KW-1185">Reference proteome</keyword>
<dbReference type="RefSeq" id="WP_028598749.1">
    <property type="nucleotide sequence ID" value="NZ_BIMM01000003.1"/>
</dbReference>
<dbReference type="PROSITE" id="PS50928">
    <property type="entry name" value="ABC_TM1"/>
    <property type="match status" value="1"/>
</dbReference>
<dbReference type="Gene3D" id="1.10.3720.10">
    <property type="entry name" value="MetI-like"/>
    <property type="match status" value="1"/>
</dbReference>
<dbReference type="OrthoDB" id="9797472at2"/>
<dbReference type="PANTHER" id="PTHR43386">
    <property type="entry name" value="OLIGOPEPTIDE TRANSPORT SYSTEM PERMEASE PROTEIN APPC"/>
    <property type="match status" value="1"/>
</dbReference>
<keyword evidence="2 7" id="KW-0813">Transport</keyword>
<dbReference type="EMBL" id="NFEZ01000003">
    <property type="protein sequence ID" value="PLT47600.1"/>
    <property type="molecule type" value="Genomic_DNA"/>
</dbReference>
<dbReference type="InterPro" id="IPR053474">
    <property type="entry name" value="Staphylopine_ABC_permease"/>
</dbReference>
<dbReference type="Proteomes" id="UP000234789">
    <property type="component" value="Unassembled WGS sequence"/>
</dbReference>
<dbReference type="PANTHER" id="PTHR43386:SF1">
    <property type="entry name" value="D,D-DIPEPTIDE TRANSPORT SYSTEM PERMEASE PROTEIN DDPC-RELATED"/>
    <property type="match status" value="1"/>
</dbReference>
<dbReference type="InterPro" id="IPR035906">
    <property type="entry name" value="MetI-like_sf"/>
</dbReference>
<dbReference type="Pfam" id="PF12911">
    <property type="entry name" value="OppC_N"/>
    <property type="match status" value="1"/>
</dbReference>
<name>A0A2N5NBG2_9BACL</name>
<dbReference type="CDD" id="cd06261">
    <property type="entry name" value="TM_PBP2"/>
    <property type="match status" value="1"/>
</dbReference>
<dbReference type="InterPro" id="IPR000515">
    <property type="entry name" value="MetI-like"/>
</dbReference>
<keyword evidence="3" id="KW-1003">Cell membrane</keyword>
<organism evidence="9 10">
    <name type="scientific">Paenibacillus pasadenensis</name>
    <dbReference type="NCBI Taxonomy" id="217090"/>
    <lineage>
        <taxon>Bacteria</taxon>
        <taxon>Bacillati</taxon>
        <taxon>Bacillota</taxon>
        <taxon>Bacilli</taxon>
        <taxon>Bacillales</taxon>
        <taxon>Paenibacillaceae</taxon>
        <taxon>Paenibacillus</taxon>
    </lineage>
</organism>
<dbReference type="InterPro" id="IPR050366">
    <property type="entry name" value="BP-dependent_transpt_permease"/>
</dbReference>
<proteinExistence type="inferred from homology"/>
<evidence type="ECO:0000256" key="6">
    <source>
        <dbReference type="ARBA" id="ARBA00023136"/>
    </source>
</evidence>
<feature type="transmembrane region" description="Helical" evidence="7">
    <location>
        <begin position="12"/>
        <end position="34"/>
    </location>
</feature>
<evidence type="ECO:0000256" key="4">
    <source>
        <dbReference type="ARBA" id="ARBA00022692"/>
    </source>
</evidence>
<evidence type="ECO:0000256" key="7">
    <source>
        <dbReference type="RuleBase" id="RU363032"/>
    </source>
</evidence>
<evidence type="ECO:0000256" key="2">
    <source>
        <dbReference type="ARBA" id="ARBA00022448"/>
    </source>
</evidence>
<evidence type="ECO:0000256" key="3">
    <source>
        <dbReference type="ARBA" id="ARBA00022475"/>
    </source>
</evidence>
<keyword evidence="4 7" id="KW-0812">Transmembrane</keyword>
<evidence type="ECO:0000313" key="9">
    <source>
        <dbReference type="EMBL" id="PLT47600.1"/>
    </source>
</evidence>
<dbReference type="NCBIfam" id="NF045473">
    <property type="entry name" value="Opp1C"/>
    <property type="match status" value="1"/>
</dbReference>
<comment type="similarity">
    <text evidence="7">Belongs to the binding-protein-dependent transport system permease family.</text>
</comment>
<gene>
    <name evidence="9" type="ORF">B8V81_1824</name>
</gene>
<feature type="transmembrane region" description="Helical" evidence="7">
    <location>
        <begin position="122"/>
        <end position="145"/>
    </location>
</feature>
<reference evidence="9 10" key="1">
    <citation type="submission" date="2017-05" db="EMBL/GenBank/DDBJ databases">
        <title>Functional genome analysis of Paenibacillus pasadenensis strain R16: insights on endophytic life style and antifungal activity.</title>
        <authorList>
            <person name="Passera A."/>
            <person name="Marcolungo L."/>
            <person name="Casati P."/>
            <person name="Brasca M."/>
            <person name="Quaglino F."/>
            <person name="Delledonne M."/>
        </authorList>
    </citation>
    <scope>NUCLEOTIDE SEQUENCE [LARGE SCALE GENOMIC DNA]</scope>
    <source>
        <strain evidence="9 10">R16</strain>
    </source>
</reference>
<evidence type="ECO:0000259" key="8">
    <source>
        <dbReference type="PROSITE" id="PS50928"/>
    </source>
</evidence>
<dbReference type="SUPFAM" id="SSF161098">
    <property type="entry name" value="MetI-like"/>
    <property type="match status" value="1"/>
</dbReference>